<proteinExistence type="predicted"/>
<dbReference type="SMART" id="SM00354">
    <property type="entry name" value="HTH_LACI"/>
    <property type="match status" value="1"/>
</dbReference>
<dbReference type="Proteomes" id="UP000050544">
    <property type="component" value="Unassembled WGS sequence"/>
</dbReference>
<dbReference type="PROSITE" id="PS50932">
    <property type="entry name" value="HTH_LACI_2"/>
    <property type="match status" value="1"/>
</dbReference>
<dbReference type="CDD" id="cd19977">
    <property type="entry name" value="PBP1_EndR-like"/>
    <property type="match status" value="1"/>
</dbReference>
<dbReference type="CDD" id="cd01392">
    <property type="entry name" value="HTH_LacI"/>
    <property type="match status" value="1"/>
</dbReference>
<protein>
    <submittedName>
        <fullName evidence="5">LacI family transcriptional regulator</fullName>
    </submittedName>
</protein>
<keyword evidence="3" id="KW-0804">Transcription</keyword>
<dbReference type="GO" id="GO:0000976">
    <property type="term" value="F:transcription cis-regulatory region binding"/>
    <property type="evidence" value="ECO:0007669"/>
    <property type="project" value="TreeGrafter"/>
</dbReference>
<accession>A0A0P6XFG3</accession>
<dbReference type="RefSeq" id="WP_054522513.1">
    <property type="nucleotide sequence ID" value="NZ_LGKO01000006.1"/>
</dbReference>
<dbReference type="PANTHER" id="PTHR30146:SF145">
    <property type="entry name" value="RIBOSE OPERON REPRESSOR"/>
    <property type="match status" value="1"/>
</dbReference>
<evidence type="ECO:0000313" key="6">
    <source>
        <dbReference type="Proteomes" id="UP000050544"/>
    </source>
</evidence>
<dbReference type="InterPro" id="IPR000843">
    <property type="entry name" value="HTH_LacI"/>
</dbReference>
<evidence type="ECO:0000256" key="2">
    <source>
        <dbReference type="ARBA" id="ARBA00023125"/>
    </source>
</evidence>
<dbReference type="STRING" id="869279.SE15_12750"/>
<name>A0A0P6XFG3_9CHLR</name>
<dbReference type="PATRIC" id="fig|869279.4.peg.2479"/>
<keyword evidence="2" id="KW-0238">DNA-binding</keyword>
<gene>
    <name evidence="5" type="ORF">SE15_12750</name>
</gene>
<comment type="caution">
    <text evidence="5">The sequence shown here is derived from an EMBL/GenBank/DDBJ whole genome shotgun (WGS) entry which is preliminary data.</text>
</comment>
<dbReference type="PRINTS" id="PR00036">
    <property type="entry name" value="HTHLACI"/>
</dbReference>
<dbReference type="PANTHER" id="PTHR30146">
    <property type="entry name" value="LACI-RELATED TRANSCRIPTIONAL REPRESSOR"/>
    <property type="match status" value="1"/>
</dbReference>
<keyword evidence="6" id="KW-1185">Reference proteome</keyword>
<dbReference type="SUPFAM" id="SSF47413">
    <property type="entry name" value="lambda repressor-like DNA-binding domains"/>
    <property type="match status" value="1"/>
</dbReference>
<dbReference type="AlphaFoldDB" id="A0A0P6XFG3"/>
<dbReference type="InterPro" id="IPR028082">
    <property type="entry name" value="Peripla_BP_I"/>
</dbReference>
<evidence type="ECO:0000259" key="4">
    <source>
        <dbReference type="PROSITE" id="PS50932"/>
    </source>
</evidence>
<feature type="domain" description="HTH lacI-type" evidence="4">
    <location>
        <begin position="2"/>
        <end position="56"/>
    </location>
</feature>
<sequence>MTSIKDVARAAGVSTATVSRVLANKPYVSPEVRQRVLEAVERLGYRPNLVARGLRAQQTNTIGLLVSDIRNPYFTDVSRAVEDLAYEHGFTLFLGNTDENPQKETLYLQSMRDHNVAGLIFSPTRQASEHFTALNLTLPTVVIDRAVREGDVDMVLIDNVEAAYRLTQHLLEQGYTRLAGLFGEMSVTGRERQRGFEKALREHGLAPLQMRFLPPYIQTGYEATRALLQSQPRPDAILATNSLLLAGALKAIREAGLPLPEAIGLAGFDETTWTPLVEPPLTVIAQPTYEIGRMAMRMLLERLENPALPYRQVILKGQLILRRSTLRRTEG</sequence>
<dbReference type="Pfam" id="PF00356">
    <property type="entry name" value="LacI"/>
    <property type="match status" value="1"/>
</dbReference>
<dbReference type="Pfam" id="PF00532">
    <property type="entry name" value="Peripla_BP_1"/>
    <property type="match status" value="1"/>
</dbReference>
<keyword evidence="1" id="KW-0805">Transcription regulation</keyword>
<evidence type="ECO:0000256" key="1">
    <source>
        <dbReference type="ARBA" id="ARBA00023015"/>
    </source>
</evidence>
<dbReference type="InterPro" id="IPR001761">
    <property type="entry name" value="Peripla_BP/Lac1_sug-bd_dom"/>
</dbReference>
<reference evidence="5 6" key="1">
    <citation type="submission" date="2015-07" db="EMBL/GenBank/DDBJ databases">
        <title>Whole genome sequence of Thermanaerothrix daxensis DSM 23592.</title>
        <authorList>
            <person name="Hemp J."/>
            <person name="Ward L.M."/>
            <person name="Pace L.A."/>
            <person name="Fischer W.W."/>
        </authorList>
    </citation>
    <scope>NUCLEOTIDE SEQUENCE [LARGE SCALE GENOMIC DNA]</scope>
    <source>
        <strain evidence="5 6">GNS-1</strain>
    </source>
</reference>
<dbReference type="InterPro" id="IPR010982">
    <property type="entry name" value="Lambda_DNA-bd_dom_sf"/>
</dbReference>
<dbReference type="PROSITE" id="PS00356">
    <property type="entry name" value="HTH_LACI_1"/>
    <property type="match status" value="1"/>
</dbReference>
<dbReference type="GO" id="GO:0003700">
    <property type="term" value="F:DNA-binding transcription factor activity"/>
    <property type="evidence" value="ECO:0007669"/>
    <property type="project" value="TreeGrafter"/>
</dbReference>
<dbReference type="Gene3D" id="1.10.260.40">
    <property type="entry name" value="lambda repressor-like DNA-binding domains"/>
    <property type="match status" value="1"/>
</dbReference>
<evidence type="ECO:0000313" key="5">
    <source>
        <dbReference type="EMBL" id="KPL81998.1"/>
    </source>
</evidence>
<dbReference type="SUPFAM" id="SSF53822">
    <property type="entry name" value="Periplasmic binding protein-like I"/>
    <property type="match status" value="1"/>
</dbReference>
<evidence type="ECO:0000256" key="3">
    <source>
        <dbReference type="ARBA" id="ARBA00023163"/>
    </source>
</evidence>
<dbReference type="EMBL" id="LGKO01000006">
    <property type="protein sequence ID" value="KPL81998.1"/>
    <property type="molecule type" value="Genomic_DNA"/>
</dbReference>
<dbReference type="OrthoDB" id="156657at2"/>
<dbReference type="Gene3D" id="3.40.50.2300">
    <property type="match status" value="2"/>
</dbReference>
<organism evidence="5 6">
    <name type="scientific">Thermanaerothrix daxensis</name>
    <dbReference type="NCBI Taxonomy" id="869279"/>
    <lineage>
        <taxon>Bacteria</taxon>
        <taxon>Bacillati</taxon>
        <taxon>Chloroflexota</taxon>
        <taxon>Anaerolineae</taxon>
        <taxon>Anaerolineales</taxon>
        <taxon>Anaerolineaceae</taxon>
        <taxon>Thermanaerothrix</taxon>
    </lineage>
</organism>